<sequence>MIHTNSQRTPEAWGWLCVEGLQLC</sequence>
<dbReference type="Proteomes" id="UP001164746">
    <property type="component" value="Chromosome 16"/>
</dbReference>
<keyword evidence="2" id="KW-1185">Reference proteome</keyword>
<reference evidence="1" key="1">
    <citation type="submission" date="2022-11" db="EMBL/GenBank/DDBJ databases">
        <title>Centuries of genome instability and evolution in soft-shell clam transmissible cancer (bioRxiv).</title>
        <authorList>
            <person name="Hart S.F.M."/>
            <person name="Yonemitsu M.A."/>
            <person name="Giersch R.M."/>
            <person name="Beal B.F."/>
            <person name="Arriagada G."/>
            <person name="Davis B.W."/>
            <person name="Ostrander E.A."/>
            <person name="Goff S.P."/>
            <person name="Metzger M.J."/>
        </authorList>
    </citation>
    <scope>NUCLEOTIDE SEQUENCE</scope>
    <source>
        <strain evidence="1">MELC-2E11</strain>
        <tissue evidence="1">Siphon/mantle</tissue>
    </source>
</reference>
<proteinExistence type="predicted"/>
<evidence type="ECO:0000313" key="1">
    <source>
        <dbReference type="EMBL" id="WAR29817.1"/>
    </source>
</evidence>
<gene>
    <name evidence="1" type="ORF">MAR_003385</name>
</gene>
<dbReference type="EMBL" id="CP111027">
    <property type="protein sequence ID" value="WAR29817.1"/>
    <property type="molecule type" value="Genomic_DNA"/>
</dbReference>
<name>A0ABY7G8Z5_MYAAR</name>
<accession>A0ABY7G8Z5</accession>
<organism evidence="1 2">
    <name type="scientific">Mya arenaria</name>
    <name type="common">Soft-shell clam</name>
    <dbReference type="NCBI Taxonomy" id="6604"/>
    <lineage>
        <taxon>Eukaryota</taxon>
        <taxon>Metazoa</taxon>
        <taxon>Spiralia</taxon>
        <taxon>Lophotrochozoa</taxon>
        <taxon>Mollusca</taxon>
        <taxon>Bivalvia</taxon>
        <taxon>Autobranchia</taxon>
        <taxon>Heteroconchia</taxon>
        <taxon>Euheterodonta</taxon>
        <taxon>Imparidentia</taxon>
        <taxon>Neoheterodontei</taxon>
        <taxon>Myida</taxon>
        <taxon>Myoidea</taxon>
        <taxon>Myidae</taxon>
        <taxon>Mya</taxon>
    </lineage>
</organism>
<evidence type="ECO:0000313" key="2">
    <source>
        <dbReference type="Proteomes" id="UP001164746"/>
    </source>
</evidence>
<protein>
    <submittedName>
        <fullName evidence="1">Uncharacterized protein</fullName>
    </submittedName>
</protein>